<evidence type="ECO:0000256" key="2">
    <source>
        <dbReference type="ARBA" id="ARBA00023136"/>
    </source>
</evidence>
<reference evidence="7" key="1">
    <citation type="submission" date="2022-07" db="EMBL/GenBank/DDBJ databases">
        <title>Alkalimarinus sp. nov., isolated from gut of a Alitta virens.</title>
        <authorList>
            <person name="Yang A.I."/>
            <person name="Shin N.-R."/>
        </authorList>
    </citation>
    <scope>NUCLEOTIDE SEQUENCE</scope>
    <source>
        <strain evidence="7">FA028</strain>
    </source>
</reference>
<evidence type="ECO:0000256" key="5">
    <source>
        <dbReference type="ARBA" id="ARBA00023288"/>
    </source>
</evidence>
<proteinExistence type="inferred from homology"/>
<comment type="function">
    <text evidence="6">Together with LptD, is involved in the assembly of lipopolysaccharide (LPS) at the surface of the outer membrane. Required for the proper assembly of LptD. Binds LPS and may serve as the LPS recognition site at the outer membrane.</text>
</comment>
<evidence type="ECO:0000313" key="7">
    <source>
        <dbReference type="EMBL" id="UZW75512.1"/>
    </source>
</evidence>
<dbReference type="HAMAP" id="MF_01186">
    <property type="entry name" value="LPS_assembly_LptE"/>
    <property type="match status" value="1"/>
</dbReference>
<keyword evidence="1 6" id="KW-0732">Signal</keyword>
<accession>A0A9E8HJX7</accession>
<dbReference type="PANTHER" id="PTHR38098:SF1">
    <property type="entry name" value="LPS-ASSEMBLY LIPOPROTEIN LPTE"/>
    <property type="match status" value="1"/>
</dbReference>
<comment type="similarity">
    <text evidence="6">Belongs to the LptE lipoprotein family.</text>
</comment>
<dbReference type="Proteomes" id="UP001164472">
    <property type="component" value="Chromosome"/>
</dbReference>
<keyword evidence="5 6" id="KW-0449">Lipoprotein</keyword>
<evidence type="ECO:0000313" key="8">
    <source>
        <dbReference type="Proteomes" id="UP001164472"/>
    </source>
</evidence>
<evidence type="ECO:0000256" key="6">
    <source>
        <dbReference type="HAMAP-Rule" id="MF_01186"/>
    </source>
</evidence>
<dbReference type="GO" id="GO:0043165">
    <property type="term" value="P:Gram-negative-bacterium-type cell outer membrane assembly"/>
    <property type="evidence" value="ECO:0007669"/>
    <property type="project" value="UniProtKB-UniRule"/>
</dbReference>
<dbReference type="GO" id="GO:0015920">
    <property type="term" value="P:lipopolysaccharide transport"/>
    <property type="evidence" value="ECO:0007669"/>
    <property type="project" value="TreeGrafter"/>
</dbReference>
<name>A0A9E8HJX7_9ALTE</name>
<comment type="subunit">
    <text evidence="6">Component of the lipopolysaccharide transport and assembly complex. Interacts with LptD.</text>
</comment>
<keyword evidence="2 6" id="KW-0472">Membrane</keyword>
<keyword evidence="3 6" id="KW-0564">Palmitate</keyword>
<dbReference type="PROSITE" id="PS51257">
    <property type="entry name" value="PROKAR_LIPOPROTEIN"/>
    <property type="match status" value="1"/>
</dbReference>
<evidence type="ECO:0000256" key="1">
    <source>
        <dbReference type="ARBA" id="ARBA00022729"/>
    </source>
</evidence>
<organism evidence="7 8">
    <name type="scientific">Alkalimarinus sediminis</name>
    <dbReference type="NCBI Taxonomy" id="1632866"/>
    <lineage>
        <taxon>Bacteria</taxon>
        <taxon>Pseudomonadati</taxon>
        <taxon>Pseudomonadota</taxon>
        <taxon>Gammaproteobacteria</taxon>
        <taxon>Alteromonadales</taxon>
        <taxon>Alteromonadaceae</taxon>
        <taxon>Alkalimarinus</taxon>
    </lineage>
</organism>
<gene>
    <name evidence="6 7" type="primary">lptE</name>
    <name evidence="7" type="ORF">NNL22_02620</name>
</gene>
<evidence type="ECO:0000256" key="3">
    <source>
        <dbReference type="ARBA" id="ARBA00023139"/>
    </source>
</evidence>
<dbReference type="AlphaFoldDB" id="A0A9E8HJX7"/>
<evidence type="ECO:0000256" key="4">
    <source>
        <dbReference type="ARBA" id="ARBA00023237"/>
    </source>
</evidence>
<dbReference type="PANTHER" id="PTHR38098">
    <property type="entry name" value="LPS-ASSEMBLY LIPOPROTEIN LPTE"/>
    <property type="match status" value="1"/>
</dbReference>
<dbReference type="KEGG" id="asem:NNL22_02620"/>
<dbReference type="Pfam" id="PF04390">
    <property type="entry name" value="LptE"/>
    <property type="match status" value="1"/>
</dbReference>
<keyword evidence="4 6" id="KW-0998">Cell outer membrane</keyword>
<sequence>MRHRKLTIFSIPLIALVLTACGFQLRGSVSIPAELHQMSLHCSNELSKVLCQTLTKQLSLNGVNLVDDNAADYILTITSLNSSRRAISITDRAVAVEYEVTNIATFNLVATDQTVIIEKGNASARQSYRFDEDNVISKTREEEQVKEQLNKLLASKIISQLSPYNTLRVDQIRAAQSK</sequence>
<protein>
    <recommendedName>
        <fullName evidence="6">LPS-assembly lipoprotein LptE</fullName>
    </recommendedName>
</protein>
<dbReference type="Gene3D" id="3.30.160.150">
    <property type="entry name" value="Lipoprotein like domain"/>
    <property type="match status" value="1"/>
</dbReference>
<dbReference type="EMBL" id="CP101527">
    <property type="protein sequence ID" value="UZW75512.1"/>
    <property type="molecule type" value="Genomic_DNA"/>
</dbReference>
<dbReference type="GO" id="GO:0001530">
    <property type="term" value="F:lipopolysaccharide binding"/>
    <property type="evidence" value="ECO:0007669"/>
    <property type="project" value="TreeGrafter"/>
</dbReference>
<keyword evidence="8" id="KW-1185">Reference proteome</keyword>
<dbReference type="GO" id="GO:1990351">
    <property type="term" value="C:transporter complex"/>
    <property type="evidence" value="ECO:0007669"/>
    <property type="project" value="TreeGrafter"/>
</dbReference>
<dbReference type="GO" id="GO:0009279">
    <property type="term" value="C:cell outer membrane"/>
    <property type="evidence" value="ECO:0007669"/>
    <property type="project" value="UniProtKB-SubCell"/>
</dbReference>
<dbReference type="RefSeq" id="WP_251810664.1">
    <property type="nucleotide sequence ID" value="NZ_CP101527.1"/>
</dbReference>
<dbReference type="InterPro" id="IPR007485">
    <property type="entry name" value="LPS_assembly_LptE"/>
</dbReference>
<comment type="subcellular location">
    <subcellularLocation>
        <location evidence="6">Cell outer membrane</location>
        <topology evidence="6">Lipid-anchor</topology>
    </subcellularLocation>
</comment>